<name>A0ABY6I0L8_9ARCH</name>
<evidence type="ECO:0000256" key="1">
    <source>
        <dbReference type="SAM" id="MobiDB-lite"/>
    </source>
</evidence>
<reference evidence="2" key="1">
    <citation type="submission" date="2022-09" db="EMBL/GenBank/DDBJ databases">
        <title>Actin cytoskeleton and complex cell architecture in an #Asgard archaeon.</title>
        <authorList>
            <person name="Ponce Toledo R.I."/>
            <person name="Schleper C."/>
            <person name="Rodrigues Oliveira T."/>
            <person name="Wollweber F."/>
            <person name="Xu J."/>
            <person name="Rittmann S."/>
            <person name="Klingl A."/>
            <person name="Pilhofer M."/>
        </authorList>
    </citation>
    <scope>NUCLEOTIDE SEQUENCE</scope>
    <source>
        <strain evidence="2">B-35</strain>
    </source>
</reference>
<gene>
    <name evidence="2" type="ORF">NEF87_004649</name>
</gene>
<keyword evidence="3" id="KW-1185">Reference proteome</keyword>
<dbReference type="Proteomes" id="UP001208689">
    <property type="component" value="Chromosome"/>
</dbReference>
<dbReference type="EMBL" id="CP104013">
    <property type="protein sequence ID" value="UYP48364.1"/>
    <property type="molecule type" value="Genomic_DNA"/>
</dbReference>
<feature type="compositionally biased region" description="Basic and acidic residues" evidence="1">
    <location>
        <begin position="62"/>
        <end position="80"/>
    </location>
</feature>
<accession>A0ABY6I0L8</accession>
<evidence type="ECO:0000313" key="3">
    <source>
        <dbReference type="Proteomes" id="UP001208689"/>
    </source>
</evidence>
<sequence length="147" mass="16647">MTTELPSFSRKELQSAGLNMTVAQKNDLCIDKRRKSCFEENVTILKSLEIKMPKGFKGIMVSKKETKSPANKKIEQPKKKVIKKEEPIKKVQDTPKKIEVATPSVEVPTMKNKKAEIIDYILSQKISQETEASLTKLKKADLLAMLK</sequence>
<evidence type="ECO:0000313" key="2">
    <source>
        <dbReference type="EMBL" id="UYP48364.1"/>
    </source>
</evidence>
<feature type="region of interest" description="Disordered" evidence="1">
    <location>
        <begin position="61"/>
        <end position="80"/>
    </location>
</feature>
<proteinExistence type="predicted"/>
<organism evidence="2 3">
    <name type="scientific">Candidatus Lokiarchaeum ossiferum</name>
    <dbReference type="NCBI Taxonomy" id="2951803"/>
    <lineage>
        <taxon>Archaea</taxon>
        <taxon>Promethearchaeati</taxon>
        <taxon>Promethearchaeota</taxon>
        <taxon>Promethearchaeia</taxon>
        <taxon>Promethearchaeales</taxon>
        <taxon>Promethearchaeaceae</taxon>
        <taxon>Candidatus Lokiarchaeum</taxon>
    </lineage>
</organism>
<protein>
    <submittedName>
        <fullName evidence="2">Uncharacterized protein</fullName>
    </submittedName>
</protein>